<feature type="region of interest" description="Disordered" evidence="2">
    <location>
        <begin position="157"/>
        <end position="180"/>
    </location>
</feature>
<dbReference type="PROSITE" id="PS51376">
    <property type="entry name" value="DBB"/>
    <property type="match status" value="1"/>
</dbReference>
<evidence type="ECO:0000259" key="3">
    <source>
        <dbReference type="PROSITE" id="PS51376"/>
    </source>
</evidence>
<sequence>MSHSAQMDTCEVLIVHTDEAEEWAKYLQNVFISSRKFSKKSVFLKQVEKNTPLGQSEMDDFHKSKCILLLLSMQFLENLYIPIVLETFLKVLHPPSKMVLLFCGVTESEGLEQFFSDWQKWKRLYPEDETTTYISTVLQTISEDSGCDSVTDSEAESEVNHVLDKKAEQKDEPKQTEPNHEEFVVEKEELKSESTRSVNDKCVAILPNRIQCGTQVNVYIILKCKLKKQIKTEVEFSCKNCASKRESGVLENEYTVSAKAPDMPSGSVLVTLYSGDLTVCSMPITYYTGMGEISNFLENAINPMEFMCQAFNITSCCRESLDRLLTESLKTNMPVSGLHLFGINQLEEENMSAYQRNEELPTLLHFAAKYGLKKLTTVLLQCPGALQAYSVVNKYGDYPNNIAEKNGFRDLRQFMDEYVETADMLKTHIKESITQGEDEDIYESMSNTSRDILMRYSLNPGCDEDIYESMMELNPDCIEDIYEDMDKALRQASDVPDPFAVNTQETMLRKFLEGKSEKCPKTEVPEDTDNRVKEGEEVQSEIEEEEEDPYKLCVEDDVYDTVEQGASYIPEIVNRPPAPIPRPSVCSDPEEREAYISKVFSEKQASKPENLYVRGKVLAVRPVRDRPPTTTYDPFAGMKTPGQRQLILLQEKVKLGDITVEEAVQEFKEWQLNQKRRSESLRFQQENLKKLRDSITRRQKEKQKSGKNIDLEITAPIQQFSNNKSVMNMECAVYEPSPRVMFPPPAPAQVIHRGNWHTGSTTSTSSNESNRSSTRSSLSFSSGAEADNEDISESYPGPSPPPRIQEEVPDLPPPRVPRIQEELPDLPPPRVPRIQEELPDLPPPRIPPRPPARVPERSINDRYVACPPRPVPQLPPRQPSPPPPIPRRTR</sequence>
<feature type="region of interest" description="Disordered" evidence="2">
    <location>
        <begin position="517"/>
        <end position="546"/>
    </location>
</feature>
<feature type="compositionally biased region" description="Basic and acidic residues" evidence="2">
    <location>
        <begin position="158"/>
        <end position="180"/>
    </location>
</feature>
<evidence type="ECO:0000256" key="2">
    <source>
        <dbReference type="SAM" id="MobiDB-lite"/>
    </source>
</evidence>
<dbReference type="GeneID" id="102698821"/>
<dbReference type="FunCoup" id="W5N0U3">
    <property type="interactions" value="604"/>
</dbReference>
<feature type="domain" description="DBB" evidence="3">
    <location>
        <begin position="205"/>
        <end position="341"/>
    </location>
</feature>
<dbReference type="Proteomes" id="UP000018468">
    <property type="component" value="Linkage group LG5"/>
</dbReference>
<dbReference type="PANTHER" id="PTHR16267:SF12">
    <property type="entry name" value="PHOSPHOINOSITIDE 3-KINASE ADAPTER PROTEIN 1"/>
    <property type="match status" value="1"/>
</dbReference>
<dbReference type="GeneTree" id="ENSGT00390000008787"/>
<accession>W5N0U3</accession>
<dbReference type="eggNOG" id="ENOG502QS94">
    <property type="taxonomic scope" value="Eukaryota"/>
</dbReference>
<feature type="region of interest" description="Disordered" evidence="2">
    <location>
        <begin position="744"/>
        <end position="890"/>
    </location>
</feature>
<feature type="compositionally biased region" description="Pro residues" evidence="2">
    <location>
        <begin position="867"/>
        <end position="890"/>
    </location>
</feature>
<keyword evidence="5" id="KW-1185">Reference proteome</keyword>
<dbReference type="GO" id="GO:0005829">
    <property type="term" value="C:cytosol"/>
    <property type="evidence" value="ECO:0000318"/>
    <property type="project" value="GO_Central"/>
</dbReference>
<feature type="compositionally biased region" description="Pro residues" evidence="2">
    <location>
        <begin position="840"/>
        <end position="853"/>
    </location>
</feature>
<dbReference type="OrthoDB" id="8192811at2759"/>
<name>W5N0U3_LEPOC</name>
<organism evidence="4 5">
    <name type="scientific">Lepisosteus oculatus</name>
    <name type="common">Spotted gar</name>
    <dbReference type="NCBI Taxonomy" id="7918"/>
    <lineage>
        <taxon>Eukaryota</taxon>
        <taxon>Metazoa</taxon>
        <taxon>Chordata</taxon>
        <taxon>Craniata</taxon>
        <taxon>Vertebrata</taxon>
        <taxon>Euteleostomi</taxon>
        <taxon>Actinopterygii</taxon>
        <taxon>Neopterygii</taxon>
        <taxon>Holostei</taxon>
        <taxon>Semionotiformes</taxon>
        <taxon>Lepisosteidae</taxon>
        <taxon>Lepisosteus</taxon>
    </lineage>
</organism>
<evidence type="ECO:0000313" key="4">
    <source>
        <dbReference type="Ensembl" id="ENSLOCP00000014252.1"/>
    </source>
</evidence>
<protein>
    <submittedName>
        <fullName evidence="4">Phosphoinositide-3-kinase adaptor protein 1</fullName>
    </submittedName>
</protein>
<reference evidence="5" key="1">
    <citation type="submission" date="2011-12" db="EMBL/GenBank/DDBJ databases">
        <title>The Draft Genome of Lepisosteus oculatus.</title>
        <authorList>
            <consortium name="The Broad Institute Genome Assembly &amp; Analysis Group"/>
            <consortium name="Computational R&amp;D Group"/>
            <consortium name="and Sequencing Platform"/>
            <person name="Di Palma F."/>
            <person name="Alfoldi J."/>
            <person name="Johnson J."/>
            <person name="Berlin A."/>
            <person name="Gnerre S."/>
            <person name="Jaffe D."/>
            <person name="MacCallum I."/>
            <person name="Young S."/>
            <person name="Walker B.J."/>
            <person name="Lander E.S."/>
            <person name="Lindblad-Toh K."/>
        </authorList>
    </citation>
    <scope>NUCLEOTIDE SEQUENCE [LARGE SCALE GENOMIC DNA]</scope>
</reference>
<dbReference type="InParanoid" id="W5N0U3"/>
<dbReference type="PANTHER" id="PTHR16267">
    <property type="entry name" value="BANK1/PIK3AP1 FAMILY MEMBER"/>
    <property type="match status" value="1"/>
</dbReference>
<dbReference type="Pfam" id="PF14545">
    <property type="entry name" value="DBB"/>
    <property type="match status" value="1"/>
</dbReference>
<dbReference type="Bgee" id="ENSLOCG00000011598">
    <property type="expression patterns" value="Expressed in bone element and 12 other cell types or tissues"/>
</dbReference>
<dbReference type="GO" id="GO:0036312">
    <property type="term" value="F:phosphatidylinositol 3-kinase regulatory subunit binding"/>
    <property type="evidence" value="ECO:0000318"/>
    <property type="project" value="GO_Central"/>
</dbReference>
<dbReference type="InterPro" id="IPR017893">
    <property type="entry name" value="DBB_domain"/>
</dbReference>
<evidence type="ECO:0000256" key="1">
    <source>
        <dbReference type="ARBA" id="ARBA00022553"/>
    </source>
</evidence>
<dbReference type="HOGENOM" id="CLU_012993_0_0_1"/>
<dbReference type="Gene3D" id="3.40.50.10140">
    <property type="entry name" value="Toll/interleukin-1 receptor homology (TIR) domain"/>
    <property type="match status" value="1"/>
</dbReference>
<feature type="compositionally biased region" description="Basic and acidic residues" evidence="2">
    <location>
        <begin position="517"/>
        <end position="536"/>
    </location>
</feature>
<dbReference type="STRING" id="7918.ENSLOCP00000014252"/>
<dbReference type="InterPro" id="IPR035897">
    <property type="entry name" value="Toll_tir_struct_dom_sf"/>
</dbReference>
<reference evidence="4" key="2">
    <citation type="submission" date="2025-08" db="UniProtKB">
        <authorList>
            <consortium name="Ensembl"/>
        </authorList>
    </citation>
    <scope>IDENTIFICATION</scope>
</reference>
<evidence type="ECO:0000313" key="5">
    <source>
        <dbReference type="Proteomes" id="UP000018468"/>
    </source>
</evidence>
<dbReference type="EMBL" id="AHAT01017441">
    <property type="status" value="NOT_ANNOTATED_CDS"/>
    <property type="molecule type" value="Genomic_DNA"/>
</dbReference>
<dbReference type="Ensembl" id="ENSLOCT00000014281.1">
    <property type="protein sequence ID" value="ENSLOCP00000014252.1"/>
    <property type="gene ID" value="ENSLOCG00000011598.1"/>
</dbReference>
<dbReference type="InterPro" id="IPR052446">
    <property type="entry name" value="B-cell_PI3K-Signaling_Adptrs"/>
</dbReference>
<feature type="compositionally biased region" description="Acidic residues" evidence="2">
    <location>
        <begin position="537"/>
        <end position="546"/>
    </location>
</feature>
<proteinExistence type="predicted"/>
<dbReference type="CTD" id="118788"/>
<dbReference type="Pfam" id="PF18567">
    <property type="entry name" value="TIR_3"/>
    <property type="match status" value="1"/>
</dbReference>
<feature type="compositionally biased region" description="Low complexity" evidence="2">
    <location>
        <begin position="758"/>
        <end position="783"/>
    </location>
</feature>
<dbReference type="AlphaFoldDB" id="W5N0U3"/>
<dbReference type="InterPro" id="IPR041340">
    <property type="entry name" value="PIK3AP1_TIR"/>
</dbReference>
<dbReference type="GO" id="GO:0005102">
    <property type="term" value="F:signaling receptor binding"/>
    <property type="evidence" value="ECO:0000318"/>
    <property type="project" value="GO_Central"/>
</dbReference>
<dbReference type="SMART" id="SM01282">
    <property type="entry name" value="DBB"/>
    <property type="match status" value="1"/>
</dbReference>
<dbReference type="OMA" id="YYTSMGE"/>
<reference evidence="4" key="3">
    <citation type="submission" date="2025-09" db="UniProtKB">
        <authorList>
            <consortium name="Ensembl"/>
        </authorList>
    </citation>
    <scope>IDENTIFICATION</scope>
</reference>
<keyword evidence="1" id="KW-0597">Phosphoprotein</keyword>